<evidence type="ECO:0000256" key="1">
    <source>
        <dbReference type="SAM" id="Phobius"/>
    </source>
</evidence>
<dbReference type="EMBL" id="AY089669">
    <property type="protein sequence ID" value="AAL90407.1"/>
    <property type="molecule type" value="mRNA"/>
</dbReference>
<organism evidence="2">
    <name type="scientific">Drosophila melanogaster</name>
    <name type="common">Fruit fly</name>
    <dbReference type="NCBI Taxonomy" id="7227"/>
    <lineage>
        <taxon>Eukaryota</taxon>
        <taxon>Metazoa</taxon>
        <taxon>Ecdysozoa</taxon>
        <taxon>Arthropoda</taxon>
        <taxon>Hexapoda</taxon>
        <taxon>Insecta</taxon>
        <taxon>Pterygota</taxon>
        <taxon>Neoptera</taxon>
        <taxon>Endopterygota</taxon>
        <taxon>Diptera</taxon>
        <taxon>Brachycera</taxon>
        <taxon>Muscomorpha</taxon>
        <taxon>Ephydroidea</taxon>
        <taxon>Drosophilidae</taxon>
        <taxon>Drosophila</taxon>
        <taxon>Sophophora</taxon>
    </lineage>
</organism>
<keyword evidence="1" id="KW-0812">Transmembrane</keyword>
<proteinExistence type="evidence at transcript level"/>
<sequence length="190" mass="22048">MYVVPTLSSWPLASLSHLTWLTLALQLVSVFSAFCQLLLTLTEFRFHFRLYFFFCFDEGHDACNVLVTTVRRCILAQSFINLVAGQIEWDCATAAQPRRSSREINQQLEFQSQDQQKTTDSRRPTPLRARVRVFSFQFLVFSPDLSVVSSRYFLLGLRLFRSSIARTFETLFLLILALFLTLSRDLQTLQ</sequence>
<name>Q8SXF1_DROME</name>
<reference evidence="2" key="1">
    <citation type="submission" date="2002-03" db="EMBL/GenBank/DDBJ databases">
        <authorList>
            <person name="Stapleton M."/>
            <person name="Brokstein P."/>
            <person name="Hong L."/>
            <person name="Agbayani A."/>
            <person name="Carlson J."/>
            <person name="Champe M."/>
            <person name="Chavez C."/>
            <person name="Dorsett V."/>
            <person name="Dresnek D."/>
            <person name="Farfan D."/>
            <person name="Frise E."/>
            <person name="George R."/>
            <person name="Gonzalez M."/>
            <person name="Guarin H."/>
            <person name="Kronmiller B."/>
            <person name="Li P."/>
            <person name="Liao G."/>
            <person name="Miranda A."/>
            <person name="Mungall C.J."/>
            <person name="Nunoo J."/>
            <person name="Pacleb J."/>
            <person name="Paragas V."/>
            <person name="Park S."/>
            <person name="Patel S."/>
            <person name="Phouanenavong S."/>
            <person name="Wan K."/>
            <person name="Yu C."/>
            <person name="Lewis S.E."/>
            <person name="Rubin G.M."/>
            <person name="Celniker S."/>
        </authorList>
    </citation>
    <scope>NUCLEOTIDE SEQUENCE</scope>
    <source>
        <strain evidence="2">Berkeley</strain>
    </source>
</reference>
<keyword evidence="1" id="KW-0472">Membrane</keyword>
<feature type="transmembrane region" description="Helical" evidence="1">
    <location>
        <begin position="164"/>
        <end position="182"/>
    </location>
</feature>
<evidence type="ECO:0000313" key="2">
    <source>
        <dbReference type="EMBL" id="AAL90407.1"/>
    </source>
</evidence>
<dbReference type="AlphaFoldDB" id="Q8SXF1"/>
<feature type="transmembrane region" description="Helical" evidence="1">
    <location>
        <begin position="131"/>
        <end position="152"/>
    </location>
</feature>
<accession>Q8SXF1</accession>
<feature type="transmembrane region" description="Helical" evidence="1">
    <location>
        <begin position="20"/>
        <end position="41"/>
    </location>
</feature>
<keyword evidence="1" id="KW-1133">Transmembrane helix</keyword>
<protein>
    <submittedName>
        <fullName evidence="2">RH40482p</fullName>
    </submittedName>
</protein>